<evidence type="ECO:0000259" key="1">
    <source>
        <dbReference type="Pfam" id="PF17251"/>
    </source>
</evidence>
<dbReference type="InterPro" id="IPR020080">
    <property type="entry name" value="OM_adhesin/peptidase_omptin"/>
</dbReference>
<feature type="domain" description="Protochlamydia outer membrane protein" evidence="1">
    <location>
        <begin position="27"/>
        <end position="285"/>
    </location>
</feature>
<keyword evidence="2" id="KW-0645">Protease</keyword>
<reference evidence="2 3" key="1">
    <citation type="submission" date="2016-10" db="EMBL/GenBank/DDBJ databases">
        <authorList>
            <person name="Varghese N."/>
            <person name="Submissions S."/>
        </authorList>
    </citation>
    <scope>NUCLEOTIDE SEQUENCE [LARGE SCALE GENOMIC DNA]</scope>
    <source>
        <strain evidence="3">DSM 19823 / KCTC 23066 / CCTCC M 208030 / D25</strain>
    </source>
</reference>
<dbReference type="GO" id="GO:0006508">
    <property type="term" value="P:proteolysis"/>
    <property type="evidence" value="ECO:0007669"/>
    <property type="project" value="UniProtKB-KW"/>
</dbReference>
<comment type="caution">
    <text evidence="2">The sequence shown here is derived from an EMBL/GenBank/DDBJ whole genome shotgun (WGS) entry which is preliminary data.</text>
</comment>
<gene>
    <name evidence="2" type="ORF">SAMN04488089_11930</name>
</gene>
<evidence type="ECO:0000313" key="3">
    <source>
        <dbReference type="Proteomes" id="UP000183496"/>
    </source>
</evidence>
<proteinExistence type="predicted"/>
<dbReference type="InterPro" id="IPR053724">
    <property type="entry name" value="OMP_A26_sf"/>
</dbReference>
<dbReference type="AlphaFoldDB" id="A0AAJ5BFD1"/>
<evidence type="ECO:0000313" key="2">
    <source>
        <dbReference type="EMBL" id="SER56455.1"/>
    </source>
</evidence>
<organism evidence="2 3">
    <name type="scientific">Myroides profundi</name>
    <dbReference type="NCBI Taxonomy" id="480520"/>
    <lineage>
        <taxon>Bacteria</taxon>
        <taxon>Pseudomonadati</taxon>
        <taxon>Bacteroidota</taxon>
        <taxon>Flavobacteriia</taxon>
        <taxon>Flavobacteriales</taxon>
        <taxon>Flavobacteriaceae</taxon>
        <taxon>Myroides</taxon>
    </lineage>
</organism>
<dbReference type="SUPFAM" id="SSF69917">
    <property type="entry name" value="OMPT-like"/>
    <property type="match status" value="1"/>
</dbReference>
<dbReference type="Proteomes" id="UP000183496">
    <property type="component" value="Unassembled WGS sequence"/>
</dbReference>
<keyword evidence="2" id="KW-0378">Hydrolase</keyword>
<keyword evidence="3" id="KW-1185">Reference proteome</keyword>
<dbReference type="GO" id="GO:0004190">
    <property type="term" value="F:aspartic-type endopeptidase activity"/>
    <property type="evidence" value="ECO:0007669"/>
    <property type="project" value="InterPro"/>
</dbReference>
<dbReference type="Pfam" id="PF17251">
    <property type="entry name" value="Pom"/>
    <property type="match status" value="1"/>
</dbReference>
<dbReference type="EMBL" id="FOFY01000019">
    <property type="protein sequence ID" value="SER56455.1"/>
    <property type="molecule type" value="Genomic_DNA"/>
</dbReference>
<dbReference type="Gene3D" id="2.40.128.90">
    <property type="entry name" value="OMPT-like"/>
    <property type="match status" value="1"/>
</dbReference>
<accession>A0AAJ5BFD1</accession>
<dbReference type="InterPro" id="IPR035163">
    <property type="entry name" value="Pom"/>
</dbReference>
<name>A0AAJ5BFD1_MYRPR</name>
<protein>
    <submittedName>
        <fullName evidence="2">Outer membrane protease</fullName>
    </submittedName>
</protein>
<sequence length="294" mass="33541">MCLILLSTYLSGQVKSPPSYIIPYLHWNQEKLNWNIAGNEFGQYPNVLSELEWENLYGPEIGVEAALTLWSKFQVKLDLSYKTTLSGRVTDTDYAGDNRLITTSELNLQSDKGHHIKTRLEFSYLAWSNDLWSISPHIGYWASYQKLYMLDGDTPLIPQKKLNSKYSPQLQGITLGVETYFRHHKWETSLDLTGIYLPYYTAKATWNLREELRQPLSFKHKSKGVGYNSTLRIGYQLARHIQPFVSASYTHIKIKKGTDELFKANGTTHTAQLNEVHSSGLSLGIGVKIFLGSL</sequence>